<comment type="caution">
    <text evidence="2">The sequence shown here is derived from an EMBL/GenBank/DDBJ whole genome shotgun (WGS) entry which is preliminary data.</text>
</comment>
<reference evidence="2" key="2">
    <citation type="submission" date="2020-11" db="EMBL/GenBank/DDBJ databases">
        <authorList>
            <person name="McCartney M.A."/>
            <person name="Auch B."/>
            <person name="Kono T."/>
            <person name="Mallez S."/>
            <person name="Becker A."/>
            <person name="Gohl D.M."/>
            <person name="Silverstein K.A.T."/>
            <person name="Koren S."/>
            <person name="Bechman K.B."/>
            <person name="Herman A."/>
            <person name="Abrahante J.E."/>
            <person name="Garbe J."/>
        </authorList>
    </citation>
    <scope>NUCLEOTIDE SEQUENCE</scope>
    <source>
        <strain evidence="2">Duluth1</strain>
        <tissue evidence="2">Whole animal</tissue>
    </source>
</reference>
<keyword evidence="3" id="KW-1185">Reference proteome</keyword>
<dbReference type="EMBL" id="JAIWYP010000005">
    <property type="protein sequence ID" value="KAH3827342.1"/>
    <property type="molecule type" value="Genomic_DNA"/>
</dbReference>
<accession>A0A9D4H8S0</accession>
<feature type="compositionally biased region" description="Low complexity" evidence="1">
    <location>
        <begin position="49"/>
        <end position="68"/>
    </location>
</feature>
<reference evidence="2" key="1">
    <citation type="journal article" date="2019" name="bioRxiv">
        <title>The Genome of the Zebra Mussel, Dreissena polymorpha: A Resource for Invasive Species Research.</title>
        <authorList>
            <person name="McCartney M.A."/>
            <person name="Auch B."/>
            <person name="Kono T."/>
            <person name="Mallez S."/>
            <person name="Zhang Y."/>
            <person name="Obille A."/>
            <person name="Becker A."/>
            <person name="Abrahante J.E."/>
            <person name="Garbe J."/>
            <person name="Badalamenti J.P."/>
            <person name="Herman A."/>
            <person name="Mangelson H."/>
            <person name="Liachko I."/>
            <person name="Sullivan S."/>
            <person name="Sone E.D."/>
            <person name="Koren S."/>
            <person name="Silverstein K.A.T."/>
            <person name="Beckman K.B."/>
            <person name="Gohl D.M."/>
        </authorList>
    </citation>
    <scope>NUCLEOTIDE SEQUENCE</scope>
    <source>
        <strain evidence="2">Duluth1</strain>
        <tissue evidence="2">Whole animal</tissue>
    </source>
</reference>
<evidence type="ECO:0000256" key="1">
    <source>
        <dbReference type="SAM" id="MobiDB-lite"/>
    </source>
</evidence>
<evidence type="ECO:0000313" key="3">
    <source>
        <dbReference type="Proteomes" id="UP000828390"/>
    </source>
</evidence>
<feature type="region of interest" description="Disordered" evidence="1">
    <location>
        <begin position="1"/>
        <end position="113"/>
    </location>
</feature>
<name>A0A9D4H8S0_DREPO</name>
<dbReference type="AlphaFoldDB" id="A0A9D4H8S0"/>
<feature type="region of interest" description="Disordered" evidence="1">
    <location>
        <begin position="136"/>
        <end position="169"/>
    </location>
</feature>
<dbReference type="Proteomes" id="UP000828390">
    <property type="component" value="Unassembled WGS sequence"/>
</dbReference>
<proteinExistence type="predicted"/>
<evidence type="ECO:0000313" key="2">
    <source>
        <dbReference type="EMBL" id="KAH3827342.1"/>
    </source>
</evidence>
<gene>
    <name evidence="2" type="ORF">DPMN_129275</name>
</gene>
<sequence>MSHLVVLYNDSHYDAGGAPGRDPGSTGMNRGRPGKTGAPPGNQREGPVTTGAAPETTGTATETTGTAPSRQSYGNASANAVRVLKTSARPERHRHSPGLRRGITGDDRGENRGVACRRRYGIPGLCPEAAGFHRGSTGALPATTEAMPGRCRLSPGHYRRQPGLDRDKP</sequence>
<organism evidence="2 3">
    <name type="scientific">Dreissena polymorpha</name>
    <name type="common">Zebra mussel</name>
    <name type="synonym">Mytilus polymorpha</name>
    <dbReference type="NCBI Taxonomy" id="45954"/>
    <lineage>
        <taxon>Eukaryota</taxon>
        <taxon>Metazoa</taxon>
        <taxon>Spiralia</taxon>
        <taxon>Lophotrochozoa</taxon>
        <taxon>Mollusca</taxon>
        <taxon>Bivalvia</taxon>
        <taxon>Autobranchia</taxon>
        <taxon>Heteroconchia</taxon>
        <taxon>Euheterodonta</taxon>
        <taxon>Imparidentia</taxon>
        <taxon>Neoheterodontei</taxon>
        <taxon>Myida</taxon>
        <taxon>Dreissenoidea</taxon>
        <taxon>Dreissenidae</taxon>
        <taxon>Dreissena</taxon>
    </lineage>
</organism>
<protein>
    <submittedName>
        <fullName evidence="2">Uncharacterized protein</fullName>
    </submittedName>
</protein>
<feature type="compositionally biased region" description="Polar residues" evidence="1">
    <location>
        <begin position="69"/>
        <end position="78"/>
    </location>
</feature>